<protein>
    <submittedName>
        <fullName evidence="2">Xanthan lyase</fullName>
    </submittedName>
</protein>
<dbReference type="InterPro" id="IPR003961">
    <property type="entry name" value="FN3_dom"/>
</dbReference>
<accession>A0A9D1IMU7</accession>
<evidence type="ECO:0000313" key="2">
    <source>
        <dbReference type="EMBL" id="HIU38929.1"/>
    </source>
</evidence>
<dbReference type="Proteomes" id="UP000824076">
    <property type="component" value="Unassembled WGS sequence"/>
</dbReference>
<dbReference type="EMBL" id="DVMS01000131">
    <property type="protein sequence ID" value="HIU38929.1"/>
    <property type="molecule type" value="Genomic_DNA"/>
</dbReference>
<keyword evidence="2" id="KW-0456">Lyase</keyword>
<comment type="caution">
    <text evidence="2">The sequence shown here is derived from an EMBL/GenBank/DDBJ whole genome shotgun (WGS) entry which is preliminary data.</text>
</comment>
<gene>
    <name evidence="2" type="ORF">IAD18_04610</name>
</gene>
<dbReference type="AlphaFoldDB" id="A0A9D1IMU7"/>
<dbReference type="InterPro" id="IPR033803">
    <property type="entry name" value="CBD-like_Golvesin-Xly"/>
</dbReference>
<dbReference type="SUPFAM" id="SSF53187">
    <property type="entry name" value="Zn-dependent exopeptidases"/>
    <property type="match status" value="1"/>
</dbReference>
<reference evidence="2" key="2">
    <citation type="journal article" date="2021" name="PeerJ">
        <title>Extensive microbial diversity within the chicken gut microbiome revealed by metagenomics and culture.</title>
        <authorList>
            <person name="Gilroy R."/>
            <person name="Ravi A."/>
            <person name="Getino M."/>
            <person name="Pursley I."/>
            <person name="Horton D.L."/>
            <person name="Alikhan N.F."/>
            <person name="Baker D."/>
            <person name="Gharbi K."/>
            <person name="Hall N."/>
            <person name="Watson M."/>
            <person name="Adriaenssens E.M."/>
            <person name="Foster-Nyarko E."/>
            <person name="Jarju S."/>
            <person name="Secka A."/>
            <person name="Antonio M."/>
            <person name="Oren A."/>
            <person name="Chaudhuri R.R."/>
            <person name="La Ragione R."/>
            <person name="Hildebrand F."/>
            <person name="Pallen M.J."/>
        </authorList>
    </citation>
    <scope>NUCLEOTIDE SEQUENCE</scope>
    <source>
        <strain evidence="2">17073</strain>
    </source>
</reference>
<organism evidence="2 3">
    <name type="scientific">Candidatus Limisoma intestinavium</name>
    <dbReference type="NCBI Taxonomy" id="2840856"/>
    <lineage>
        <taxon>Bacteria</taxon>
        <taxon>Pseudomonadati</taxon>
        <taxon>Bacteroidota</taxon>
        <taxon>Bacteroidia</taxon>
        <taxon>Bacteroidales</taxon>
        <taxon>Candidatus Limisoma</taxon>
    </lineage>
</organism>
<reference evidence="2" key="1">
    <citation type="submission" date="2020-10" db="EMBL/GenBank/DDBJ databases">
        <authorList>
            <person name="Gilroy R."/>
        </authorList>
    </citation>
    <scope>NUCLEOTIDE SEQUENCE</scope>
    <source>
        <strain evidence="2">17073</strain>
    </source>
</reference>
<evidence type="ECO:0000259" key="1">
    <source>
        <dbReference type="Pfam" id="PF25275"/>
    </source>
</evidence>
<name>A0A9D1IMU7_9BACT</name>
<dbReference type="CDD" id="cd00063">
    <property type="entry name" value="FN3"/>
    <property type="match status" value="1"/>
</dbReference>
<dbReference type="Pfam" id="PF25275">
    <property type="entry name" value="Golvesin_C"/>
    <property type="match status" value="1"/>
</dbReference>
<proteinExistence type="predicted"/>
<sequence length="998" mass="111647">MHKIALFTVAFMCSVACVRAEYKPIDQSVCSSIERMMNEVKPAHLQIGKVGVDTAMVDAGKSRVKIDMNEVYGYVPSLEEYTEKVKTGISAILGGDYDVEVTVLGRPVEELYIDADAKYVKKKEKEPFVYAMDELRHPKKGLDGKIIAMWQSHGFYFEPKEDRWEWQRARDFQTVEDLYTQSFVMPFLMPMLENAGAYVMSPRERDINPVEIIIDNDGGVAVQGYSESNGEQAWNAGSTGFAYKKAAYRDFENPFADGTYRQVKTTKGESVSEASWTADIPKAGKYAVYVSYATLPESTVDALYTVHEASGDRQFRVNQKMGGGTWIYLGHFYFKAGKQAIVSLSNKSSKKGAIVTADAVKVGGGYGNIERKAPDVVMANVKSSEYNKKAETTESRIKSEYQLSGYPRYTEAARYWLQWAGMPDSVYSPSEGVNDYTDDYRCRGLWVNYLAGGSSVLPDREGLNIPVDLSFAFHSDAGTTMDDSIIGSLGIYYDHGGKYVNGTERVNSRQLTDYVMTNIVNDVRAQYDSNWTRRGMWDASYFEARVPEVPAMLLELLSHQNFADMRYGLDPTFRFTVSRAIYKGMVEFFAAKEGREDYMIQPLPVNSFSITKVKDGEYRLAWKATADTLCDRADATSFVVYERVGDGAFSRIAVTETPEYTVQISDNEIHSYQIVAANDGGLSFPSEILALGEAAGSKGDVLVVNGFTRIAAPDSFDSGAMAGFWSERDRGVPYMVDINYIGDMFEFRRKLPWFDDDSAGFGASRANYEDKTIAGNVFDYPYMHGVSIMKAGYSFVSASTASVENGMVDMTKYKYADMIFGKQKETVLGRGEKPNRYRIYTPALQSALKKYCENGGNLLITGSYVATDVWDNEYSDDATREFVSGVLGYQWRVGQATVEGCARLVPTYFPEFGHLTMNFMSELNSDFYSIESPDGLIPADKEKGCVLMRYTENNIPAAVVNQFDNYKTCIVGFPFETIKESDARDALMQQVLSFFSAK</sequence>
<feature type="domain" description="Golvesin/Xly CBD-like" evidence="1">
    <location>
        <begin position="259"/>
        <end position="362"/>
    </location>
</feature>
<dbReference type="GO" id="GO:0016829">
    <property type="term" value="F:lyase activity"/>
    <property type="evidence" value="ECO:0007669"/>
    <property type="project" value="UniProtKB-KW"/>
</dbReference>
<evidence type="ECO:0000313" key="3">
    <source>
        <dbReference type="Proteomes" id="UP000824076"/>
    </source>
</evidence>
<dbReference type="Gene3D" id="3.40.630.40">
    <property type="entry name" value="Zn-dependent exopeptidases"/>
    <property type="match status" value="1"/>
</dbReference>